<evidence type="ECO:0008006" key="3">
    <source>
        <dbReference type="Google" id="ProtNLM"/>
    </source>
</evidence>
<evidence type="ECO:0000313" key="1">
    <source>
        <dbReference type="EMBL" id="GMU06081.1"/>
    </source>
</evidence>
<organism evidence="1 2">
    <name type="scientific">Corallococcus caeni</name>
    <dbReference type="NCBI Taxonomy" id="3082388"/>
    <lineage>
        <taxon>Bacteria</taxon>
        <taxon>Pseudomonadati</taxon>
        <taxon>Myxococcota</taxon>
        <taxon>Myxococcia</taxon>
        <taxon>Myxococcales</taxon>
        <taxon>Cystobacterineae</taxon>
        <taxon>Myxococcaceae</taxon>
        <taxon>Corallococcus</taxon>
    </lineage>
</organism>
<evidence type="ECO:0000313" key="2">
    <source>
        <dbReference type="Proteomes" id="UP001342631"/>
    </source>
</evidence>
<reference evidence="1 2" key="1">
    <citation type="journal article" date="2024" name="Arch. Microbiol.">
        <title>Corallococcus caeni sp. nov., a novel myxobacterium isolated from activated sludge.</title>
        <authorList>
            <person name="Tomita S."/>
            <person name="Nakai R."/>
            <person name="Kuroda K."/>
            <person name="Kurashita H."/>
            <person name="Hatamoto M."/>
            <person name="Yamaguchi T."/>
            <person name="Narihiro T."/>
        </authorList>
    </citation>
    <scope>NUCLEOTIDE SEQUENCE [LARGE SCALE GENOMIC DNA]</scope>
    <source>
        <strain evidence="1 2">NO1</strain>
    </source>
</reference>
<gene>
    <name evidence="1" type="ORF">ASNO1_23340</name>
</gene>
<dbReference type="Proteomes" id="UP001342631">
    <property type="component" value="Unassembled WGS sequence"/>
</dbReference>
<protein>
    <recommendedName>
        <fullName evidence="3">Lipoprotein</fullName>
    </recommendedName>
</protein>
<proteinExistence type="predicted"/>
<dbReference type="EMBL" id="BTTX01000002">
    <property type="protein sequence ID" value="GMU06081.1"/>
    <property type="molecule type" value="Genomic_DNA"/>
</dbReference>
<keyword evidence="2" id="KW-1185">Reference proteome</keyword>
<comment type="caution">
    <text evidence="1">The sequence shown here is derived from an EMBL/GenBank/DDBJ whole genome shotgun (WGS) entry which is preliminary data.</text>
</comment>
<accession>A0ABQ6QQE5</accession>
<name>A0ABQ6QQE5_9BACT</name>
<sequence>MPASMLAPGHNGPETPKPANMKFIIPLILVLTGCAHKSGLRLNEHGLGPSDADFIELMFKEVKYDGTTLDGQIELHALDDIEIPNILNWRTLILDRAWTCDTFDDVDLSEVDYATSPDTWQGVLRLRKGDFYGRHMKFYVSPQAPDCIRFEVLYAPDGQFRGHHTTKVKGMAKREPPSQPTSP</sequence>